<dbReference type="SUPFAM" id="SSF51197">
    <property type="entry name" value="Clavaminate synthase-like"/>
    <property type="match status" value="1"/>
</dbReference>
<sequence length="233" mass="26629">MQGSPSVNNPRLREITNWFFLRAAGKDRPRILPPHTVFPAAKKLESQFATIQAEVDALVERRSIPKYGTFDPVRAAQVSEDWRLYYAYMFGKSNELARKDVPALLDFAESTPGVVNAMISILEPGVPLPAHKDPYAGIMRYHLGVRVPKENPPVIRLDQDYHRWKEGEGAVLDVSLEHEVTNDSNESRIIVIIDFRRPMGMFADLLNRYCLHKKKKWAPQFVEASRYDVMHAA</sequence>
<dbReference type="Proteomes" id="UP001344251">
    <property type="component" value="Chromosome"/>
</dbReference>
<evidence type="ECO:0000259" key="4">
    <source>
        <dbReference type="Pfam" id="PF05118"/>
    </source>
</evidence>
<accession>A0ABZ1FCT8</accession>
<reference evidence="5 6" key="1">
    <citation type="submission" date="2022-10" db="EMBL/GenBank/DDBJ databases">
        <title>The complete genomes of actinobacterial strains from the NBC collection.</title>
        <authorList>
            <person name="Joergensen T.S."/>
            <person name="Alvarez Arevalo M."/>
            <person name="Sterndorff E.B."/>
            <person name="Faurdal D."/>
            <person name="Vuksanovic O."/>
            <person name="Mourched A.-S."/>
            <person name="Charusanti P."/>
            <person name="Shaw S."/>
            <person name="Blin K."/>
            <person name="Weber T."/>
        </authorList>
    </citation>
    <scope>NUCLEOTIDE SEQUENCE [LARGE SCALE GENOMIC DNA]</scope>
    <source>
        <strain evidence="5 6">NBC 01774</strain>
    </source>
</reference>
<evidence type="ECO:0000256" key="3">
    <source>
        <dbReference type="ARBA" id="ARBA00023002"/>
    </source>
</evidence>
<feature type="domain" description="Aspartyl/asparaginy/proline hydroxylase" evidence="4">
    <location>
        <begin position="45"/>
        <end position="198"/>
    </location>
</feature>
<keyword evidence="6" id="KW-1185">Reference proteome</keyword>
<dbReference type="InterPro" id="IPR027443">
    <property type="entry name" value="IPNS-like_sf"/>
</dbReference>
<evidence type="ECO:0000313" key="5">
    <source>
        <dbReference type="EMBL" id="WSB68188.1"/>
    </source>
</evidence>
<dbReference type="PANTHER" id="PTHR46332:SF5">
    <property type="entry name" value="ASPARTATE BETA-HYDROXYLASE DOMAIN CONTAINING 2"/>
    <property type="match status" value="1"/>
</dbReference>
<evidence type="ECO:0000313" key="6">
    <source>
        <dbReference type="Proteomes" id="UP001344251"/>
    </source>
</evidence>
<dbReference type="PANTHER" id="PTHR46332">
    <property type="entry name" value="ASPARTATE BETA-HYDROXYLASE DOMAIN-CONTAINING PROTEIN 2"/>
    <property type="match status" value="1"/>
</dbReference>
<dbReference type="InterPro" id="IPR007803">
    <property type="entry name" value="Asp/Arg/Pro-Hydrxlase"/>
</dbReference>
<evidence type="ECO:0000256" key="2">
    <source>
        <dbReference type="ARBA" id="ARBA00022964"/>
    </source>
</evidence>
<dbReference type="InterPro" id="IPR051821">
    <property type="entry name" value="Asp/Asn_beta-hydroxylase"/>
</dbReference>
<name>A0ABZ1FCT8_9ACTN</name>
<keyword evidence="2" id="KW-0223">Dioxygenase</keyword>
<dbReference type="RefSeq" id="WP_326617629.1">
    <property type="nucleotide sequence ID" value="NZ_CP109106.1"/>
</dbReference>
<proteinExistence type="inferred from homology"/>
<organism evidence="5 6">
    <name type="scientific">Streptomyces decoyicus</name>
    <dbReference type="NCBI Taxonomy" id="249567"/>
    <lineage>
        <taxon>Bacteria</taxon>
        <taxon>Bacillati</taxon>
        <taxon>Actinomycetota</taxon>
        <taxon>Actinomycetes</taxon>
        <taxon>Kitasatosporales</taxon>
        <taxon>Streptomycetaceae</taxon>
        <taxon>Streptomyces</taxon>
    </lineage>
</organism>
<dbReference type="Pfam" id="PF05118">
    <property type="entry name" value="Asp_Arg_Hydrox"/>
    <property type="match status" value="1"/>
</dbReference>
<dbReference type="EMBL" id="CP109106">
    <property type="protein sequence ID" value="WSB68188.1"/>
    <property type="molecule type" value="Genomic_DNA"/>
</dbReference>
<gene>
    <name evidence="5" type="ORF">OG863_09580</name>
</gene>
<comment type="similarity">
    <text evidence="1">Belongs to the aspartyl/asparaginyl beta-hydroxylase family.</text>
</comment>
<protein>
    <submittedName>
        <fullName evidence="5">Aspartyl/asparaginyl beta-hydroxylase domain-containing protein</fullName>
    </submittedName>
</protein>
<keyword evidence="3" id="KW-0560">Oxidoreductase</keyword>
<evidence type="ECO:0000256" key="1">
    <source>
        <dbReference type="ARBA" id="ARBA00007730"/>
    </source>
</evidence>
<dbReference type="Gene3D" id="2.60.120.330">
    <property type="entry name" value="B-lactam Antibiotic, Isopenicillin N Synthase, Chain"/>
    <property type="match status" value="1"/>
</dbReference>